<dbReference type="Gene3D" id="3.60.15.10">
    <property type="entry name" value="Ribonuclease Z/Hydroxyacylglutathione hydrolase-like"/>
    <property type="match status" value="1"/>
</dbReference>
<dbReference type="Pfam" id="PF00753">
    <property type="entry name" value="Lactamase_B"/>
    <property type="match status" value="1"/>
</dbReference>
<comment type="caution">
    <text evidence="2">The sequence shown here is derived from an EMBL/GenBank/DDBJ whole genome shotgun (WGS) entry which is preliminary data.</text>
</comment>
<dbReference type="PANTHER" id="PTHR47619">
    <property type="entry name" value="METALLO-HYDROLASE YYCJ-RELATED"/>
    <property type="match status" value="1"/>
</dbReference>
<reference evidence="2" key="1">
    <citation type="submission" date="2020-10" db="EMBL/GenBank/DDBJ databases">
        <authorList>
            <person name="Gilroy R."/>
        </authorList>
    </citation>
    <scope>NUCLEOTIDE SEQUENCE</scope>
    <source>
        <strain evidence="2">ChiGjej1B1-2707</strain>
    </source>
</reference>
<dbReference type="InterPro" id="IPR001279">
    <property type="entry name" value="Metallo-B-lactamas"/>
</dbReference>
<reference evidence="2" key="2">
    <citation type="journal article" date="2021" name="PeerJ">
        <title>Extensive microbial diversity within the chicken gut microbiome revealed by metagenomics and culture.</title>
        <authorList>
            <person name="Gilroy R."/>
            <person name="Ravi A."/>
            <person name="Getino M."/>
            <person name="Pursley I."/>
            <person name="Horton D.L."/>
            <person name="Alikhan N.F."/>
            <person name="Baker D."/>
            <person name="Gharbi K."/>
            <person name="Hall N."/>
            <person name="Watson M."/>
            <person name="Adriaenssens E.M."/>
            <person name="Foster-Nyarko E."/>
            <person name="Jarju S."/>
            <person name="Secka A."/>
            <person name="Antonio M."/>
            <person name="Oren A."/>
            <person name="Chaudhuri R.R."/>
            <person name="La Ragione R."/>
            <person name="Hildebrand F."/>
            <person name="Pallen M.J."/>
        </authorList>
    </citation>
    <scope>NUCLEOTIDE SEQUENCE</scope>
    <source>
        <strain evidence="2">ChiGjej1B1-2707</strain>
    </source>
</reference>
<evidence type="ECO:0000313" key="2">
    <source>
        <dbReference type="EMBL" id="HIR01286.1"/>
    </source>
</evidence>
<proteinExistence type="predicted"/>
<evidence type="ECO:0000313" key="3">
    <source>
        <dbReference type="Proteomes" id="UP000824261"/>
    </source>
</evidence>
<dbReference type="Proteomes" id="UP000824261">
    <property type="component" value="Unassembled WGS sequence"/>
</dbReference>
<dbReference type="SUPFAM" id="SSF56281">
    <property type="entry name" value="Metallo-hydrolase/oxidoreductase"/>
    <property type="match status" value="1"/>
</dbReference>
<feature type="non-terminal residue" evidence="2">
    <location>
        <position position="100"/>
    </location>
</feature>
<protein>
    <submittedName>
        <fullName evidence="2">MBL fold metallo-hydrolase</fullName>
    </submittedName>
</protein>
<dbReference type="EMBL" id="DVGB01000042">
    <property type="protein sequence ID" value="HIR01286.1"/>
    <property type="molecule type" value="Genomic_DNA"/>
</dbReference>
<dbReference type="InterPro" id="IPR036866">
    <property type="entry name" value="RibonucZ/Hydroxyglut_hydro"/>
</dbReference>
<name>A0A9D1A1Q2_9ACTN</name>
<evidence type="ECO:0000259" key="1">
    <source>
        <dbReference type="Pfam" id="PF00753"/>
    </source>
</evidence>
<accession>A0A9D1A1Q2</accession>
<dbReference type="InterPro" id="IPR052533">
    <property type="entry name" value="WalJ/YycJ-like"/>
</dbReference>
<dbReference type="AlphaFoldDB" id="A0A9D1A1Q2"/>
<organism evidence="2 3">
    <name type="scientific">Candidatus Aveggerthella stercoripullorum</name>
    <dbReference type="NCBI Taxonomy" id="2840688"/>
    <lineage>
        <taxon>Bacteria</taxon>
        <taxon>Bacillati</taxon>
        <taxon>Actinomycetota</taxon>
        <taxon>Coriobacteriia</taxon>
        <taxon>Eggerthellales</taxon>
        <taxon>Eggerthellaceae</taxon>
        <taxon>Eggerthellaceae incertae sedis</taxon>
        <taxon>Candidatus Aveggerthella</taxon>
    </lineage>
</organism>
<sequence>MQSANIPQIAGEKPPRSSADADGFVLHVLASGSKGNAAIVRLGEAAVLIDCGISKKAFFERCEEVGFDPFSLSAVLVTHEHTDHTKGLGVLYRALAKQGV</sequence>
<dbReference type="PANTHER" id="PTHR47619:SF1">
    <property type="entry name" value="EXODEOXYRIBONUCLEASE WALJ"/>
    <property type="match status" value="1"/>
</dbReference>
<feature type="domain" description="Metallo-beta-lactamase" evidence="1">
    <location>
        <begin position="34"/>
        <end position="94"/>
    </location>
</feature>
<gene>
    <name evidence="2" type="ORF">IAA69_03380</name>
</gene>